<proteinExistence type="predicted"/>
<dbReference type="EMBL" id="VSRL01000197">
    <property type="protein sequence ID" value="NKE61795.1"/>
    <property type="molecule type" value="Genomic_DNA"/>
</dbReference>
<gene>
    <name evidence="1" type="ORF">FXN61_35555</name>
</gene>
<protein>
    <submittedName>
        <fullName evidence="1">Uncharacterized protein</fullName>
    </submittedName>
</protein>
<evidence type="ECO:0000313" key="2">
    <source>
        <dbReference type="Proteomes" id="UP001515943"/>
    </source>
</evidence>
<sequence length="62" mass="7122">MVHQEGQHLRRSPGELVAWGLLRRAVSGSPSPPTRLRVLRHLLRTWIHSCYMDVLAGHKDSR</sequence>
<evidence type="ECO:0000313" key="1">
    <source>
        <dbReference type="EMBL" id="NKE61795.1"/>
    </source>
</evidence>
<comment type="caution">
    <text evidence="1">The sequence shown here is derived from an EMBL/GenBank/DDBJ whole genome shotgun (WGS) entry which is preliminary data.</text>
</comment>
<dbReference type="Proteomes" id="UP001515943">
    <property type="component" value="Unassembled WGS sequence"/>
</dbReference>
<name>A0ABX1FRZ4_9PSEU</name>
<accession>A0ABX1FRZ4</accession>
<keyword evidence="2" id="KW-1185">Reference proteome</keyword>
<reference evidence="1 2" key="1">
    <citation type="submission" date="2019-08" db="EMBL/GenBank/DDBJ databases">
        <title>Lentzea from Indian Himalayas.</title>
        <authorList>
            <person name="Mandal S."/>
            <person name="Mallick Gupta A."/>
            <person name="Maiti P.K."/>
            <person name="Sarkar J."/>
            <person name="Mandal S."/>
        </authorList>
    </citation>
    <scope>NUCLEOTIDE SEQUENCE [LARGE SCALE GENOMIC DNA]</scope>
    <source>
        <strain evidence="1 2">PSKA42</strain>
    </source>
</reference>
<organism evidence="1 2">
    <name type="scientific">Lentzea indica</name>
    <dbReference type="NCBI Taxonomy" id="2604800"/>
    <lineage>
        <taxon>Bacteria</taxon>
        <taxon>Bacillati</taxon>
        <taxon>Actinomycetota</taxon>
        <taxon>Actinomycetes</taxon>
        <taxon>Pseudonocardiales</taxon>
        <taxon>Pseudonocardiaceae</taxon>
        <taxon>Lentzea</taxon>
    </lineage>
</organism>